<evidence type="ECO:0000313" key="3">
    <source>
        <dbReference type="Proteomes" id="UP001500305"/>
    </source>
</evidence>
<keyword evidence="1" id="KW-0472">Membrane</keyword>
<keyword evidence="1" id="KW-0812">Transmembrane</keyword>
<sequence length="210" mass="21969">MTLTSDAPQVNGVDPGGAGNPEGNARLTAVTGAVLVLLLAVQGWTILSISRLVTVHVFVGLLLTGPVCLKLASTGYRFVRYYTGAPAYRRQGPPPLAQRLLGPLMVASTVGVLATGLTLALVGRDTGPVPVLLLHKAAFLCWVGVTSLHVLLHLPRLARLLGADLRRRSSQPGRPAPGRGRRWSALTLALTAGTALAFAGVHLAATWQRG</sequence>
<proteinExistence type="predicted"/>
<evidence type="ECO:0000313" key="2">
    <source>
        <dbReference type="EMBL" id="GAA2251155.1"/>
    </source>
</evidence>
<evidence type="ECO:0008006" key="4">
    <source>
        <dbReference type="Google" id="ProtNLM"/>
    </source>
</evidence>
<comment type="caution">
    <text evidence="2">The sequence shown here is derived from an EMBL/GenBank/DDBJ whole genome shotgun (WGS) entry which is preliminary data.</text>
</comment>
<name>A0ABP5R4A6_9ACTN</name>
<feature type="transmembrane region" description="Helical" evidence="1">
    <location>
        <begin position="100"/>
        <end position="122"/>
    </location>
</feature>
<dbReference type="Proteomes" id="UP001500305">
    <property type="component" value="Unassembled WGS sequence"/>
</dbReference>
<gene>
    <name evidence="2" type="ORF">GCM10010430_37680</name>
</gene>
<feature type="transmembrane region" description="Helical" evidence="1">
    <location>
        <begin position="183"/>
        <end position="205"/>
    </location>
</feature>
<dbReference type="EMBL" id="BAAATR010000015">
    <property type="protein sequence ID" value="GAA2251155.1"/>
    <property type="molecule type" value="Genomic_DNA"/>
</dbReference>
<protein>
    <recommendedName>
        <fullName evidence="4">DUF4405 domain-containing protein</fullName>
    </recommendedName>
</protein>
<keyword evidence="3" id="KW-1185">Reference proteome</keyword>
<reference evidence="3" key="1">
    <citation type="journal article" date="2019" name="Int. J. Syst. Evol. Microbiol.">
        <title>The Global Catalogue of Microorganisms (GCM) 10K type strain sequencing project: providing services to taxonomists for standard genome sequencing and annotation.</title>
        <authorList>
            <consortium name="The Broad Institute Genomics Platform"/>
            <consortium name="The Broad Institute Genome Sequencing Center for Infectious Disease"/>
            <person name="Wu L."/>
            <person name="Ma J."/>
        </authorList>
    </citation>
    <scope>NUCLEOTIDE SEQUENCE [LARGE SCALE GENOMIC DNA]</scope>
    <source>
        <strain evidence="3">JCM 7356</strain>
    </source>
</reference>
<keyword evidence="1" id="KW-1133">Transmembrane helix</keyword>
<organism evidence="2 3">
    <name type="scientific">Kitasatospora cystarginea</name>
    <dbReference type="NCBI Taxonomy" id="58350"/>
    <lineage>
        <taxon>Bacteria</taxon>
        <taxon>Bacillati</taxon>
        <taxon>Actinomycetota</taxon>
        <taxon>Actinomycetes</taxon>
        <taxon>Kitasatosporales</taxon>
        <taxon>Streptomycetaceae</taxon>
        <taxon>Kitasatospora</taxon>
    </lineage>
</organism>
<evidence type="ECO:0000256" key="1">
    <source>
        <dbReference type="SAM" id="Phobius"/>
    </source>
</evidence>
<feature type="transmembrane region" description="Helical" evidence="1">
    <location>
        <begin position="27"/>
        <end position="47"/>
    </location>
</feature>
<feature type="transmembrane region" description="Helical" evidence="1">
    <location>
        <begin position="53"/>
        <end position="79"/>
    </location>
</feature>
<accession>A0ABP5R4A6</accession>
<feature type="transmembrane region" description="Helical" evidence="1">
    <location>
        <begin position="137"/>
        <end position="162"/>
    </location>
</feature>